<name>A0A9J7LMZ2_BRAFL</name>
<dbReference type="AlphaFoldDB" id="A0A9J7LMZ2"/>
<dbReference type="OrthoDB" id="10003966at2759"/>
<dbReference type="GeneID" id="118422417"/>
<feature type="region of interest" description="Disordered" evidence="1">
    <location>
        <begin position="21"/>
        <end position="44"/>
    </location>
</feature>
<organism evidence="3 4">
    <name type="scientific">Branchiostoma floridae</name>
    <name type="common">Florida lancelet</name>
    <name type="synonym">Amphioxus</name>
    <dbReference type="NCBI Taxonomy" id="7739"/>
    <lineage>
        <taxon>Eukaryota</taxon>
        <taxon>Metazoa</taxon>
        <taxon>Chordata</taxon>
        <taxon>Cephalochordata</taxon>
        <taxon>Leptocardii</taxon>
        <taxon>Amphioxiformes</taxon>
        <taxon>Branchiostomatidae</taxon>
        <taxon>Branchiostoma</taxon>
    </lineage>
</organism>
<feature type="region of interest" description="Disordered" evidence="1">
    <location>
        <begin position="72"/>
        <end position="93"/>
    </location>
</feature>
<gene>
    <name evidence="4" type="primary">LOC118422417</name>
</gene>
<dbReference type="InterPro" id="IPR006578">
    <property type="entry name" value="MADF-dom"/>
</dbReference>
<dbReference type="OMA" id="WILRHFE"/>
<reference evidence="4" key="2">
    <citation type="submission" date="2025-08" db="UniProtKB">
        <authorList>
            <consortium name="RefSeq"/>
        </authorList>
    </citation>
    <scope>IDENTIFICATION</scope>
    <source>
        <strain evidence="4">S238N-H82</strain>
        <tissue evidence="4">Testes</tissue>
    </source>
</reference>
<accession>A0A9J7LMZ2</accession>
<dbReference type="RefSeq" id="XP_035685867.1">
    <property type="nucleotide sequence ID" value="XM_035829974.1"/>
</dbReference>
<proteinExistence type="predicted"/>
<evidence type="ECO:0000256" key="1">
    <source>
        <dbReference type="SAM" id="MobiDB-lite"/>
    </source>
</evidence>
<dbReference type="Pfam" id="PF10545">
    <property type="entry name" value="MADF_DNA_bdg"/>
    <property type="match status" value="1"/>
</dbReference>
<feature type="domain" description="MADF" evidence="2">
    <location>
        <begin position="121"/>
        <end position="194"/>
    </location>
</feature>
<dbReference type="Proteomes" id="UP000001554">
    <property type="component" value="Chromosome 9"/>
</dbReference>
<sequence>MAHRRKVAKLARFTADRCLEERGLQGAGAQEGPEELGLVAGDSPAPSESAAMGCVPLLSSVKMEIVPEVYQEDARSLSDSDGELPPCEDARSQKKRKRELVTAYFNEEQEQEMVDWLQAPEQNCLLNKKHPYYIKKGLKEALWGQKAAEMGKTVGQLKKWYANMRSRFSKIKQGSDHNILTARECWILHNFEFLRPYLIVQCKKRVTARLKTQARAAAAVGASRSDHHHHHPPASAQSDADTSPGSRSSATNGDTEAARSSIAELQSQLLNKLSKTPMQRQKDAFADYMKEATYTFPPAMWLRFQGEVNSLLQKYQLELLGQAQHQQQDGFHGVSEDVF</sequence>
<dbReference type="KEGG" id="bfo:118422417"/>
<evidence type="ECO:0000313" key="4">
    <source>
        <dbReference type="RefSeq" id="XP_035685867.1"/>
    </source>
</evidence>
<feature type="compositionally biased region" description="Polar residues" evidence="1">
    <location>
        <begin position="241"/>
        <end position="254"/>
    </location>
</feature>
<evidence type="ECO:0000259" key="2">
    <source>
        <dbReference type="Pfam" id="PF10545"/>
    </source>
</evidence>
<evidence type="ECO:0000313" key="3">
    <source>
        <dbReference type="Proteomes" id="UP000001554"/>
    </source>
</evidence>
<feature type="region of interest" description="Disordered" evidence="1">
    <location>
        <begin position="218"/>
        <end position="261"/>
    </location>
</feature>
<keyword evidence="3" id="KW-1185">Reference proteome</keyword>
<reference evidence="3" key="1">
    <citation type="journal article" date="2020" name="Nat. Ecol. Evol.">
        <title>Deeply conserved synteny resolves early events in vertebrate evolution.</title>
        <authorList>
            <person name="Simakov O."/>
            <person name="Marletaz F."/>
            <person name="Yue J.X."/>
            <person name="O'Connell B."/>
            <person name="Jenkins J."/>
            <person name="Brandt A."/>
            <person name="Calef R."/>
            <person name="Tung C.H."/>
            <person name="Huang T.K."/>
            <person name="Schmutz J."/>
            <person name="Satoh N."/>
            <person name="Yu J.K."/>
            <person name="Putnam N.H."/>
            <person name="Green R.E."/>
            <person name="Rokhsar D.S."/>
        </authorList>
    </citation>
    <scope>NUCLEOTIDE SEQUENCE [LARGE SCALE GENOMIC DNA]</scope>
    <source>
        <strain evidence="3">S238N-H82</strain>
    </source>
</reference>
<protein>
    <submittedName>
        <fullName evidence="4">Uncharacterized protein LOC118422417</fullName>
    </submittedName>
</protein>